<feature type="short sequence motif" description="GXSXG" evidence="4">
    <location>
        <begin position="38"/>
        <end position="42"/>
    </location>
</feature>
<evidence type="ECO:0000256" key="3">
    <source>
        <dbReference type="ARBA" id="ARBA00023098"/>
    </source>
</evidence>
<reference evidence="6 7" key="1">
    <citation type="submission" date="2020-01" db="EMBL/GenBank/DDBJ databases">
        <title>Bacteria diversity of Porities sp.</title>
        <authorList>
            <person name="Wang G."/>
        </authorList>
    </citation>
    <scope>NUCLEOTIDE SEQUENCE [LARGE SCALE GENOMIC DNA]</scope>
    <source>
        <strain evidence="6 7">R33</strain>
    </source>
</reference>
<dbReference type="InterPro" id="IPR016035">
    <property type="entry name" value="Acyl_Trfase/lysoPLipase"/>
</dbReference>
<evidence type="ECO:0000256" key="2">
    <source>
        <dbReference type="ARBA" id="ARBA00022963"/>
    </source>
</evidence>
<gene>
    <name evidence="6" type="ORF">GTQ38_07845</name>
</gene>
<dbReference type="PANTHER" id="PTHR14226">
    <property type="entry name" value="NEUROPATHY TARGET ESTERASE/SWISS CHEESE D.MELANOGASTER"/>
    <property type="match status" value="1"/>
</dbReference>
<dbReference type="EMBL" id="WXYO01000003">
    <property type="protein sequence ID" value="NAS11907.1"/>
    <property type="molecule type" value="Genomic_DNA"/>
</dbReference>
<evidence type="ECO:0000259" key="5">
    <source>
        <dbReference type="PROSITE" id="PS51635"/>
    </source>
</evidence>
<name>A0A6L9EAX0_9FLAO</name>
<evidence type="ECO:0000256" key="1">
    <source>
        <dbReference type="ARBA" id="ARBA00022801"/>
    </source>
</evidence>
<dbReference type="InterPro" id="IPR050301">
    <property type="entry name" value="NTE"/>
</dbReference>
<dbReference type="Gene3D" id="3.40.1090.10">
    <property type="entry name" value="Cytosolic phospholipase A2 catalytic domain"/>
    <property type="match status" value="2"/>
</dbReference>
<feature type="domain" description="PNPLA" evidence="5">
    <location>
        <begin position="7"/>
        <end position="165"/>
    </location>
</feature>
<dbReference type="CDD" id="cd07205">
    <property type="entry name" value="Pat_PNPLA6_PNPLA7_NTE1_like"/>
    <property type="match status" value="1"/>
</dbReference>
<dbReference type="Proteomes" id="UP000475249">
    <property type="component" value="Unassembled WGS sequence"/>
</dbReference>
<keyword evidence="2 4" id="KW-0442">Lipid degradation</keyword>
<protein>
    <submittedName>
        <fullName evidence="6">Patatin</fullName>
    </submittedName>
</protein>
<organism evidence="6 7">
    <name type="scientific">Poritiphilus flavus</name>
    <dbReference type="NCBI Taxonomy" id="2697053"/>
    <lineage>
        <taxon>Bacteria</taxon>
        <taxon>Pseudomonadati</taxon>
        <taxon>Bacteroidota</taxon>
        <taxon>Flavobacteriia</taxon>
        <taxon>Flavobacteriales</taxon>
        <taxon>Flavobacteriaceae</taxon>
        <taxon>Poritiphilus</taxon>
    </lineage>
</organism>
<evidence type="ECO:0000313" key="7">
    <source>
        <dbReference type="Proteomes" id="UP000475249"/>
    </source>
</evidence>
<dbReference type="PROSITE" id="PS51635">
    <property type="entry name" value="PNPLA"/>
    <property type="match status" value="1"/>
</dbReference>
<dbReference type="PANTHER" id="PTHR14226:SF29">
    <property type="entry name" value="NEUROPATHY TARGET ESTERASE SWS"/>
    <property type="match status" value="1"/>
</dbReference>
<dbReference type="GO" id="GO:0016042">
    <property type="term" value="P:lipid catabolic process"/>
    <property type="evidence" value="ECO:0007669"/>
    <property type="project" value="UniProtKB-UniRule"/>
</dbReference>
<dbReference type="SUPFAM" id="SSF52151">
    <property type="entry name" value="FabD/lysophospholipase-like"/>
    <property type="match status" value="1"/>
</dbReference>
<dbReference type="InterPro" id="IPR002641">
    <property type="entry name" value="PNPLA_dom"/>
</dbReference>
<evidence type="ECO:0000313" key="6">
    <source>
        <dbReference type="EMBL" id="NAS11907.1"/>
    </source>
</evidence>
<keyword evidence="1 4" id="KW-0378">Hydrolase</keyword>
<proteinExistence type="predicted"/>
<dbReference type="AlphaFoldDB" id="A0A6L9EAX0"/>
<accession>A0A6L9EAX0</accession>
<keyword evidence="3 4" id="KW-0443">Lipid metabolism</keyword>
<evidence type="ECO:0000256" key="4">
    <source>
        <dbReference type="PROSITE-ProRule" id="PRU01161"/>
    </source>
</evidence>
<keyword evidence="7" id="KW-1185">Reference proteome</keyword>
<dbReference type="Pfam" id="PF01734">
    <property type="entry name" value="Patatin"/>
    <property type="match status" value="1"/>
</dbReference>
<feature type="active site" description="Nucleophile" evidence="4">
    <location>
        <position position="40"/>
    </location>
</feature>
<feature type="short sequence motif" description="DGA/G" evidence="4">
    <location>
        <begin position="152"/>
        <end position="154"/>
    </location>
</feature>
<dbReference type="GO" id="GO:0016787">
    <property type="term" value="F:hydrolase activity"/>
    <property type="evidence" value="ECO:0007669"/>
    <property type="project" value="UniProtKB-UniRule"/>
</dbReference>
<feature type="active site" description="Proton acceptor" evidence="4">
    <location>
        <position position="152"/>
    </location>
</feature>
<sequence length="260" mass="28953">MNSTIGLVLSGGGYRGVAHIGAIKALEEFGIVPNVISGTSAGALVGALYAANYNPEEMLAAFKSIKLFGFSRYARKQPGFVDSSSFEGFLHDYFPDNSFDSLSKKLFVTATDLLSGRAKVFRDGELIRTILASAAFPGIFTPVNIAGDLYADGGILDNFPIQPVSYCNKIYGIYVSPVKPMQIADFKHSYDVVNRAFQLRMHQSSRLKFRLCDMVINPPELGDYRIFNSNHIDELFEIGYRSTFMELQKKASEQHYMEEY</sequence>
<dbReference type="RefSeq" id="WP_161434942.1">
    <property type="nucleotide sequence ID" value="NZ_WXYO01000003.1"/>
</dbReference>
<comment type="caution">
    <text evidence="6">The sequence shown here is derived from an EMBL/GenBank/DDBJ whole genome shotgun (WGS) entry which is preliminary data.</text>
</comment>
<feature type="short sequence motif" description="GXGXXG" evidence="4">
    <location>
        <begin position="11"/>
        <end position="16"/>
    </location>
</feature>